<reference evidence="1" key="2">
    <citation type="journal article" date="2022" name="New Phytol.">
        <title>Evolutionary transition to the ectomycorrhizal habit in the genomes of a hyperdiverse lineage of mushroom-forming fungi.</title>
        <authorList>
            <person name="Looney B."/>
            <person name="Miyauchi S."/>
            <person name="Morin E."/>
            <person name="Drula E."/>
            <person name="Courty P.E."/>
            <person name="Kohler A."/>
            <person name="Kuo A."/>
            <person name="LaButti K."/>
            <person name="Pangilinan J."/>
            <person name="Lipzen A."/>
            <person name="Riley R."/>
            <person name="Andreopoulos W."/>
            <person name="He G."/>
            <person name="Johnson J."/>
            <person name="Nolan M."/>
            <person name="Tritt A."/>
            <person name="Barry K.W."/>
            <person name="Grigoriev I.V."/>
            <person name="Nagy L.G."/>
            <person name="Hibbett D."/>
            <person name="Henrissat B."/>
            <person name="Matheny P.B."/>
            <person name="Labbe J."/>
            <person name="Martin F.M."/>
        </authorList>
    </citation>
    <scope>NUCLEOTIDE SEQUENCE</scope>
    <source>
        <strain evidence="1">HHB10654</strain>
    </source>
</reference>
<comment type="caution">
    <text evidence="1">The sequence shown here is derived from an EMBL/GenBank/DDBJ whole genome shotgun (WGS) entry which is preliminary data.</text>
</comment>
<dbReference type="Proteomes" id="UP000814140">
    <property type="component" value="Unassembled WGS sequence"/>
</dbReference>
<evidence type="ECO:0000313" key="2">
    <source>
        <dbReference type="Proteomes" id="UP000814140"/>
    </source>
</evidence>
<proteinExistence type="predicted"/>
<sequence length="478" mass="51323">MTTHSGILSELSGSYVSGVSRPFGWRRKQLQGIHDLIQNDTDVLVDAALRDKRLVRADVLLELASILSLVKTRLDSVIRESNEAPAAPTGILGASGDRKTSEAKTPTGIAVVVAHWAFPYSSSLGAMALAYAAGNVVALVPPQNASVASILSAKLRTTQDHLGYAVISSADALKGSIQQQSEANSYPSITVLDVRGNGTVEHPRTVYPSRNPSAVYVNYTALGGRDEVKFTPRRTKIAKDIARTIVQSKTIFNGHAFHAPMVAFLDSEIYDELVAQIVTAVKDMGGSANAGYGKVQQTGLKSVVEGPISVFDIDAKTASDVKLPSLETPVLLLSKATTPDTAIDRLQYLPRLPAFYLFAKEPFTSYVVKNIDSDLTVVNDIPIDVLANPFAPRTALLSSVLSTPQSIVTLSGPSPSSSDMERKLVHAIASAQITRLDEGPGTRWDFFDQVKLVFTGVKYLGYASLAAGGYLAYRRFIK</sequence>
<gene>
    <name evidence="1" type="ORF">BV25DRAFT_1823584</name>
</gene>
<keyword evidence="2" id="KW-1185">Reference proteome</keyword>
<name>A0ACB8T751_9AGAM</name>
<protein>
    <submittedName>
        <fullName evidence="1">Uncharacterized protein</fullName>
    </submittedName>
</protein>
<organism evidence="1 2">
    <name type="scientific">Artomyces pyxidatus</name>
    <dbReference type="NCBI Taxonomy" id="48021"/>
    <lineage>
        <taxon>Eukaryota</taxon>
        <taxon>Fungi</taxon>
        <taxon>Dikarya</taxon>
        <taxon>Basidiomycota</taxon>
        <taxon>Agaricomycotina</taxon>
        <taxon>Agaricomycetes</taxon>
        <taxon>Russulales</taxon>
        <taxon>Auriscalpiaceae</taxon>
        <taxon>Artomyces</taxon>
    </lineage>
</organism>
<evidence type="ECO:0000313" key="1">
    <source>
        <dbReference type="EMBL" id="KAI0064075.1"/>
    </source>
</evidence>
<dbReference type="EMBL" id="MU277200">
    <property type="protein sequence ID" value="KAI0064075.1"/>
    <property type="molecule type" value="Genomic_DNA"/>
</dbReference>
<accession>A0ACB8T751</accession>
<reference evidence="1" key="1">
    <citation type="submission" date="2021-03" db="EMBL/GenBank/DDBJ databases">
        <authorList>
            <consortium name="DOE Joint Genome Institute"/>
            <person name="Ahrendt S."/>
            <person name="Looney B.P."/>
            <person name="Miyauchi S."/>
            <person name="Morin E."/>
            <person name="Drula E."/>
            <person name="Courty P.E."/>
            <person name="Chicoki N."/>
            <person name="Fauchery L."/>
            <person name="Kohler A."/>
            <person name="Kuo A."/>
            <person name="Labutti K."/>
            <person name="Pangilinan J."/>
            <person name="Lipzen A."/>
            <person name="Riley R."/>
            <person name="Andreopoulos W."/>
            <person name="He G."/>
            <person name="Johnson J."/>
            <person name="Barry K.W."/>
            <person name="Grigoriev I.V."/>
            <person name="Nagy L."/>
            <person name="Hibbett D."/>
            <person name="Henrissat B."/>
            <person name="Matheny P.B."/>
            <person name="Labbe J."/>
            <person name="Martin F."/>
        </authorList>
    </citation>
    <scope>NUCLEOTIDE SEQUENCE</scope>
    <source>
        <strain evidence="1">HHB10654</strain>
    </source>
</reference>